<reference evidence="1" key="1">
    <citation type="submission" date="2017-05" db="UniProtKB">
        <authorList>
            <consortium name="EnsemblMetazoa"/>
        </authorList>
    </citation>
    <scope>IDENTIFICATION</scope>
</reference>
<accession>A0A1X7UPC5</accession>
<organism evidence="1">
    <name type="scientific">Amphimedon queenslandica</name>
    <name type="common">Sponge</name>
    <dbReference type="NCBI Taxonomy" id="400682"/>
    <lineage>
        <taxon>Eukaryota</taxon>
        <taxon>Metazoa</taxon>
        <taxon>Porifera</taxon>
        <taxon>Demospongiae</taxon>
        <taxon>Heteroscleromorpha</taxon>
        <taxon>Haplosclerida</taxon>
        <taxon>Niphatidae</taxon>
        <taxon>Amphimedon</taxon>
    </lineage>
</organism>
<protein>
    <submittedName>
        <fullName evidence="1">Uncharacterized protein</fullName>
    </submittedName>
</protein>
<evidence type="ECO:0000313" key="1">
    <source>
        <dbReference type="EnsemblMetazoa" id="Aqu2.1.29506_001"/>
    </source>
</evidence>
<dbReference type="InParanoid" id="A0A1X7UPC5"/>
<dbReference type="EnsemblMetazoa" id="Aqu2.1.29506_001">
    <property type="protein sequence ID" value="Aqu2.1.29506_001"/>
    <property type="gene ID" value="Aqu2.1.29506"/>
</dbReference>
<dbReference type="AlphaFoldDB" id="A0A1X7UPC5"/>
<name>A0A1X7UPC5_AMPQE</name>
<sequence length="40" mass="4600">MRIISAVSTKRIKALLKLCQCEKALRYLPLWKKQAISLPS</sequence>
<proteinExistence type="predicted"/>